<comment type="function">
    <text evidence="4">May be involved in photoreceptor outer segment disk morphogenesis.</text>
</comment>
<dbReference type="InterPro" id="IPR029239">
    <property type="entry name" value="CFAP418"/>
</dbReference>
<gene>
    <name evidence="6" type="ORF">RRG08_058294</name>
</gene>
<sequence>MEDIDDLLDEVETKYVKRTGQRTTNGAVGVEPKYKTQNHTSVKTKTSSAIDAAIDDILDLDLDEKSQKDVPKSRSLKSSSVREVSTFEQTRRCLPVYLGGSNERLGLGSTVNQRPCDQLRCTSCDFRVCIFDDMAWKKDTDYLFLRNNVPDFDKLKSKLIKKKGWRAYCCQCCWRNVLDLAEITDTSLKWVCGKHTL</sequence>
<dbReference type="Pfam" id="PF14996">
    <property type="entry name" value="RMP"/>
    <property type="match status" value="1"/>
</dbReference>
<reference evidence="6" key="1">
    <citation type="journal article" date="2023" name="G3 (Bethesda)">
        <title>A reference genome for the long-term kleptoplast-retaining sea slug Elysia crispata morphotype clarki.</title>
        <authorList>
            <person name="Eastman K.E."/>
            <person name="Pendleton A.L."/>
            <person name="Shaikh M.A."/>
            <person name="Suttiyut T."/>
            <person name="Ogas R."/>
            <person name="Tomko P."/>
            <person name="Gavelis G."/>
            <person name="Widhalm J.R."/>
            <person name="Wisecaver J.H."/>
        </authorList>
    </citation>
    <scope>NUCLEOTIDE SEQUENCE</scope>
    <source>
        <strain evidence="6">ECLA1</strain>
    </source>
</reference>
<name>A0AAE1D5E6_9GAST</name>
<dbReference type="GO" id="GO:0005829">
    <property type="term" value="C:cytosol"/>
    <property type="evidence" value="ECO:0007669"/>
    <property type="project" value="TreeGrafter"/>
</dbReference>
<comment type="caution">
    <text evidence="6">The sequence shown here is derived from an EMBL/GenBank/DDBJ whole genome shotgun (WGS) entry which is preliminary data.</text>
</comment>
<dbReference type="AlphaFoldDB" id="A0AAE1D5E6"/>
<dbReference type="EMBL" id="JAWDGP010005302">
    <property type="protein sequence ID" value="KAK3757982.1"/>
    <property type="molecule type" value="Genomic_DNA"/>
</dbReference>
<accession>A0AAE1D5E6</accession>
<evidence type="ECO:0000256" key="5">
    <source>
        <dbReference type="ARBA" id="ARBA00026215"/>
    </source>
</evidence>
<evidence type="ECO:0000256" key="2">
    <source>
        <dbReference type="ARBA" id="ARBA00004496"/>
    </source>
</evidence>
<keyword evidence="7" id="KW-1185">Reference proteome</keyword>
<comment type="subcellular location">
    <subcellularLocation>
        <location evidence="2">Cytoplasm</location>
    </subcellularLocation>
    <subcellularLocation>
        <location evidence="1">Photoreceptor inner segment</location>
    </subcellularLocation>
</comment>
<evidence type="ECO:0000256" key="1">
    <source>
        <dbReference type="ARBA" id="ARBA00004437"/>
    </source>
</evidence>
<dbReference type="GO" id="GO:0001917">
    <property type="term" value="C:photoreceptor inner segment"/>
    <property type="evidence" value="ECO:0007669"/>
    <property type="project" value="UniProtKB-SubCell"/>
</dbReference>
<keyword evidence="3" id="KW-0963">Cytoplasm</keyword>
<protein>
    <recommendedName>
        <fullName evidence="5">Cilia- and flagella-associated protein 418</fullName>
    </recommendedName>
</protein>
<proteinExistence type="predicted"/>
<evidence type="ECO:0000256" key="4">
    <source>
        <dbReference type="ARBA" id="ARBA00024819"/>
    </source>
</evidence>
<dbReference type="PANTHER" id="PTHR33958">
    <property type="entry name" value="PROTEIN C8ORF37"/>
    <property type="match status" value="1"/>
</dbReference>
<organism evidence="6 7">
    <name type="scientific">Elysia crispata</name>
    <name type="common">lettuce slug</name>
    <dbReference type="NCBI Taxonomy" id="231223"/>
    <lineage>
        <taxon>Eukaryota</taxon>
        <taxon>Metazoa</taxon>
        <taxon>Spiralia</taxon>
        <taxon>Lophotrochozoa</taxon>
        <taxon>Mollusca</taxon>
        <taxon>Gastropoda</taxon>
        <taxon>Heterobranchia</taxon>
        <taxon>Euthyneura</taxon>
        <taxon>Panpulmonata</taxon>
        <taxon>Sacoglossa</taxon>
        <taxon>Placobranchoidea</taxon>
        <taxon>Plakobranchidae</taxon>
        <taxon>Elysia</taxon>
    </lineage>
</organism>
<evidence type="ECO:0000313" key="6">
    <source>
        <dbReference type="EMBL" id="KAK3757982.1"/>
    </source>
</evidence>
<dbReference type="Proteomes" id="UP001283361">
    <property type="component" value="Unassembled WGS sequence"/>
</dbReference>
<dbReference type="PANTHER" id="PTHR33958:SF1">
    <property type="entry name" value="CILIA- AND FLAGELLA-ASSOCIATED PROTEIN 418"/>
    <property type="match status" value="1"/>
</dbReference>
<evidence type="ECO:0000256" key="3">
    <source>
        <dbReference type="ARBA" id="ARBA00022490"/>
    </source>
</evidence>
<evidence type="ECO:0000313" key="7">
    <source>
        <dbReference type="Proteomes" id="UP001283361"/>
    </source>
</evidence>